<keyword evidence="8 13" id="KW-0472">Membrane</keyword>
<feature type="domain" description="Ionotropic glutamate receptor L-glutamate and glycine-binding" evidence="15">
    <location>
        <begin position="67"/>
        <end position="167"/>
    </location>
</feature>
<reference evidence="16" key="3">
    <citation type="submission" date="2019-06" db="EMBL/GenBank/DDBJ databases">
        <authorList>
            <person name="Poynton C."/>
            <person name="Hasenbein S."/>
            <person name="Benoit J.B."/>
            <person name="Sepulveda M.S."/>
            <person name="Poelchau M.F."/>
            <person name="Murali S.C."/>
            <person name="Chen S."/>
            <person name="Glastad K.M."/>
            <person name="Werren J.H."/>
            <person name="Vineis J.H."/>
            <person name="Bowen J.L."/>
            <person name="Friedrich M."/>
            <person name="Jones J."/>
            <person name="Robertson H.M."/>
            <person name="Feyereisen R."/>
            <person name="Mechler-Hickson A."/>
            <person name="Mathers N."/>
            <person name="Lee C.E."/>
            <person name="Colbourne J.K."/>
            <person name="Biales A."/>
            <person name="Johnston J.S."/>
            <person name="Wellborn G.A."/>
            <person name="Rosendale A.J."/>
            <person name="Cridge A.G."/>
            <person name="Munoz-Torres M.C."/>
            <person name="Bain P.A."/>
            <person name="Manny A.R."/>
            <person name="Major K.M."/>
            <person name="Lambert F.N."/>
            <person name="Vulpe C.D."/>
            <person name="Tuck P."/>
            <person name="Blalock B.J."/>
            <person name="Lin Y.-Y."/>
            <person name="Smith M.E."/>
            <person name="Ochoa-Acuna H."/>
            <person name="Chen M.-J.M."/>
            <person name="Childers C.P."/>
            <person name="Qu J."/>
            <person name="Dugan S."/>
            <person name="Lee S.L."/>
            <person name="Chao H."/>
            <person name="Dinh H."/>
            <person name="Han Y."/>
            <person name="Doddapaneni H."/>
            <person name="Worley K.C."/>
            <person name="Muzny D.M."/>
            <person name="Gibbs R.A."/>
            <person name="Richards S."/>
        </authorList>
    </citation>
    <scope>NUCLEOTIDE SEQUENCE</scope>
    <source>
        <strain evidence="16">HAZT.00-mixed</strain>
        <tissue evidence="16">Whole organism</tissue>
    </source>
</reference>
<feature type="transmembrane region" description="Helical" evidence="13">
    <location>
        <begin position="196"/>
        <end position="217"/>
    </location>
</feature>
<keyword evidence="12" id="KW-0407">Ion channel</keyword>
<sequence length="487" mass="55819">MKLSKSYAFKQSRRLLRVEFSEKGEIMFYKDNPYTGVYRRLITSLKNWNSNAKALFEDKLTDFEGAVLRVSTFEHPPSVLYHFDKDMNINERLGIDMNLLASLERVLNFKSLYSEVNANELWGYQLENGTWLGLMGELIYEKADIGICNFFIEEGRWLFIDYTAPYNFENGCFVTASPKSLPQWTSPILPFSAETWAFVAFSFVVATVTLYGLVYMGMEKESAHFNSISFTCLYILGFFTVRGQSIFPRFGPLKVYLTFLGLFATLMTTAYSANLIAFLTIVPKMPPINTIKQLKESSLRIGGVPFWETQFSDSIDSDIRSLAPRLEPRYDLENLFNYVEAGTFAIIENKQYLELFVEGRYTYGDTASIRIVGQCLLPYNIGVGIQKFSPLRETFSNVILHIFESGITQKWKKDTIVDFRDRHREEIDRNKRPAESDVKSLSVHHLLGVFMMLVGGLSLALVAFVAEIFAVKLTMRKKLSSFTSKFP</sequence>
<dbReference type="AlphaFoldDB" id="A0A6A0H9C0"/>
<keyword evidence="4" id="KW-1003">Cell membrane</keyword>
<dbReference type="GO" id="GO:0005886">
    <property type="term" value="C:plasma membrane"/>
    <property type="evidence" value="ECO:0007669"/>
    <property type="project" value="UniProtKB-SubCell"/>
</dbReference>
<protein>
    <submittedName>
        <fullName evidence="16">Ionotropic receptor 133</fullName>
    </submittedName>
</protein>
<comment type="subcellular location">
    <subcellularLocation>
        <location evidence="1">Cell membrane</location>
        <topology evidence="1">Multi-pass membrane protein</topology>
    </subcellularLocation>
</comment>
<evidence type="ECO:0000256" key="4">
    <source>
        <dbReference type="ARBA" id="ARBA00022475"/>
    </source>
</evidence>
<evidence type="ECO:0000256" key="8">
    <source>
        <dbReference type="ARBA" id="ARBA00023136"/>
    </source>
</evidence>
<evidence type="ECO:0000256" key="11">
    <source>
        <dbReference type="ARBA" id="ARBA00023286"/>
    </source>
</evidence>
<evidence type="ECO:0000256" key="1">
    <source>
        <dbReference type="ARBA" id="ARBA00004651"/>
    </source>
</evidence>
<evidence type="ECO:0000256" key="3">
    <source>
        <dbReference type="ARBA" id="ARBA00022448"/>
    </source>
</evidence>
<gene>
    <name evidence="16" type="ORF">HAZT_HAZT005451</name>
</gene>
<feature type="domain" description="Ionotropic glutamate receptor C-terminal" evidence="14">
    <location>
        <begin position="192"/>
        <end position="457"/>
    </location>
</feature>
<dbReference type="Gene3D" id="1.10.287.70">
    <property type="match status" value="1"/>
</dbReference>
<dbReference type="EMBL" id="JQDR03003774">
    <property type="protein sequence ID" value="KAA0202356.1"/>
    <property type="molecule type" value="Genomic_DNA"/>
</dbReference>
<dbReference type="InterPro" id="IPR019594">
    <property type="entry name" value="Glu/Gly-bd"/>
</dbReference>
<feature type="transmembrane region" description="Helical" evidence="13">
    <location>
        <begin position="223"/>
        <end position="241"/>
    </location>
</feature>
<evidence type="ECO:0000313" key="16">
    <source>
        <dbReference type="EMBL" id="KAA0202356.1"/>
    </source>
</evidence>
<comment type="caution">
    <text evidence="16">The sequence shown here is derived from an EMBL/GenBank/DDBJ whole genome shotgun (WGS) entry which is preliminary data.</text>
</comment>
<feature type="transmembrane region" description="Helical" evidence="13">
    <location>
        <begin position="253"/>
        <end position="282"/>
    </location>
</feature>
<feature type="non-terminal residue" evidence="16">
    <location>
        <position position="487"/>
    </location>
</feature>
<evidence type="ECO:0000256" key="6">
    <source>
        <dbReference type="ARBA" id="ARBA00022989"/>
    </source>
</evidence>
<evidence type="ECO:0000256" key="13">
    <source>
        <dbReference type="SAM" id="Phobius"/>
    </source>
</evidence>
<keyword evidence="5 13" id="KW-0812">Transmembrane</keyword>
<dbReference type="GO" id="GO:0015276">
    <property type="term" value="F:ligand-gated monoatomic ion channel activity"/>
    <property type="evidence" value="ECO:0007669"/>
    <property type="project" value="InterPro"/>
</dbReference>
<evidence type="ECO:0000256" key="9">
    <source>
        <dbReference type="ARBA" id="ARBA00023170"/>
    </source>
</evidence>
<proteinExistence type="inferred from homology"/>
<name>A0A6A0H9C0_HYAAZ</name>
<keyword evidence="7" id="KW-0406">Ion transport</keyword>
<keyword evidence="10" id="KW-0325">Glycoprotein</keyword>
<reference evidence="16" key="1">
    <citation type="submission" date="2014-08" db="EMBL/GenBank/DDBJ databases">
        <authorList>
            <person name="Murali S."/>
            <person name="Richards S."/>
            <person name="Bandaranaike D."/>
            <person name="Bellair M."/>
            <person name="Blankenburg K."/>
            <person name="Chao H."/>
            <person name="Dinh H."/>
            <person name="Doddapaneni H."/>
            <person name="Dugan-Rocha S."/>
            <person name="Elkadiri S."/>
            <person name="Gnanaolivu R."/>
            <person name="Hughes D."/>
            <person name="Lee S."/>
            <person name="Li M."/>
            <person name="Ming W."/>
            <person name="Munidasa M."/>
            <person name="Muniz J."/>
            <person name="Nguyen L."/>
            <person name="Osuji N."/>
            <person name="Pu L.-L."/>
            <person name="Puazo M."/>
            <person name="Skinner E."/>
            <person name="Qu C."/>
            <person name="Quiroz J."/>
            <person name="Raj R."/>
            <person name="Weissenberger G."/>
            <person name="Xin Y."/>
            <person name="Zou X."/>
            <person name="Han Y."/>
            <person name="Worley K."/>
            <person name="Muzny D."/>
            <person name="Gibbs R."/>
        </authorList>
    </citation>
    <scope>NUCLEOTIDE SEQUENCE</scope>
    <source>
        <strain evidence="16">HAZT.00-mixed</strain>
        <tissue evidence="16">Whole organism</tissue>
    </source>
</reference>
<dbReference type="Pfam" id="PF00060">
    <property type="entry name" value="Lig_chan"/>
    <property type="match status" value="1"/>
</dbReference>
<keyword evidence="11" id="KW-1071">Ligand-gated ion channel</keyword>
<evidence type="ECO:0000256" key="2">
    <source>
        <dbReference type="ARBA" id="ARBA00008685"/>
    </source>
</evidence>
<evidence type="ECO:0000259" key="14">
    <source>
        <dbReference type="Pfam" id="PF00060"/>
    </source>
</evidence>
<dbReference type="InterPro" id="IPR001320">
    <property type="entry name" value="Iontro_rcpt_C"/>
</dbReference>
<evidence type="ECO:0000256" key="12">
    <source>
        <dbReference type="ARBA" id="ARBA00023303"/>
    </source>
</evidence>
<evidence type="ECO:0000259" key="15">
    <source>
        <dbReference type="Pfam" id="PF10613"/>
    </source>
</evidence>
<comment type="similarity">
    <text evidence="2">Belongs to the glutamate-gated ion channel (TC 1.A.10.1) family.</text>
</comment>
<dbReference type="Pfam" id="PF10613">
    <property type="entry name" value="Lig_chan-Glu_bd"/>
    <property type="match status" value="1"/>
</dbReference>
<organism evidence="16">
    <name type="scientific">Hyalella azteca</name>
    <name type="common">Amphipod</name>
    <dbReference type="NCBI Taxonomy" id="294128"/>
    <lineage>
        <taxon>Eukaryota</taxon>
        <taxon>Metazoa</taxon>
        <taxon>Ecdysozoa</taxon>
        <taxon>Arthropoda</taxon>
        <taxon>Crustacea</taxon>
        <taxon>Multicrustacea</taxon>
        <taxon>Malacostraca</taxon>
        <taxon>Eumalacostraca</taxon>
        <taxon>Peracarida</taxon>
        <taxon>Amphipoda</taxon>
        <taxon>Senticaudata</taxon>
        <taxon>Talitrida</taxon>
        <taxon>Talitroidea</taxon>
        <taxon>Hyalellidae</taxon>
        <taxon>Hyalella</taxon>
    </lineage>
</organism>
<dbReference type="Gene3D" id="3.40.190.10">
    <property type="entry name" value="Periplasmic binding protein-like II"/>
    <property type="match status" value="1"/>
</dbReference>
<dbReference type="Proteomes" id="UP000711488">
    <property type="component" value="Unassembled WGS sequence"/>
</dbReference>
<keyword evidence="6 13" id="KW-1133">Transmembrane helix</keyword>
<dbReference type="SUPFAM" id="SSF53850">
    <property type="entry name" value="Periplasmic binding protein-like II"/>
    <property type="match status" value="1"/>
</dbReference>
<dbReference type="InterPro" id="IPR052192">
    <property type="entry name" value="Insect_Ionotropic_Sensory_Rcpt"/>
</dbReference>
<evidence type="ECO:0000256" key="10">
    <source>
        <dbReference type="ARBA" id="ARBA00023180"/>
    </source>
</evidence>
<evidence type="ECO:0000256" key="7">
    <source>
        <dbReference type="ARBA" id="ARBA00023065"/>
    </source>
</evidence>
<feature type="transmembrane region" description="Helical" evidence="13">
    <location>
        <begin position="446"/>
        <end position="471"/>
    </location>
</feature>
<dbReference type="PANTHER" id="PTHR42643:SF24">
    <property type="entry name" value="IONOTROPIC RECEPTOR 60A"/>
    <property type="match status" value="1"/>
</dbReference>
<reference evidence="16" key="2">
    <citation type="journal article" date="2018" name="Environ. Sci. Technol.">
        <title>The Toxicogenome of Hyalella azteca: A Model for Sediment Ecotoxicology and Evolutionary Toxicology.</title>
        <authorList>
            <person name="Poynton H.C."/>
            <person name="Hasenbein S."/>
            <person name="Benoit J.B."/>
            <person name="Sepulveda M.S."/>
            <person name="Poelchau M.F."/>
            <person name="Hughes D.S.T."/>
            <person name="Murali S.C."/>
            <person name="Chen S."/>
            <person name="Glastad K.M."/>
            <person name="Goodisman M.A.D."/>
            <person name="Werren J.H."/>
            <person name="Vineis J.H."/>
            <person name="Bowen J.L."/>
            <person name="Friedrich M."/>
            <person name="Jones J."/>
            <person name="Robertson H.M."/>
            <person name="Feyereisen R."/>
            <person name="Mechler-Hickson A."/>
            <person name="Mathers N."/>
            <person name="Lee C.E."/>
            <person name="Colbourne J.K."/>
            <person name="Biales A."/>
            <person name="Johnston J.S."/>
            <person name="Wellborn G.A."/>
            <person name="Rosendale A.J."/>
            <person name="Cridge A.G."/>
            <person name="Munoz-Torres M.C."/>
            <person name="Bain P.A."/>
            <person name="Manny A.R."/>
            <person name="Major K.M."/>
            <person name="Lambert F.N."/>
            <person name="Vulpe C.D."/>
            <person name="Tuck P."/>
            <person name="Blalock B.J."/>
            <person name="Lin Y.Y."/>
            <person name="Smith M.E."/>
            <person name="Ochoa-Acuna H."/>
            <person name="Chen M.M."/>
            <person name="Childers C.P."/>
            <person name="Qu J."/>
            <person name="Dugan S."/>
            <person name="Lee S.L."/>
            <person name="Chao H."/>
            <person name="Dinh H."/>
            <person name="Han Y."/>
            <person name="Doddapaneni H."/>
            <person name="Worley K.C."/>
            <person name="Muzny D.M."/>
            <person name="Gibbs R.A."/>
            <person name="Richards S."/>
        </authorList>
    </citation>
    <scope>NUCLEOTIDE SEQUENCE</scope>
    <source>
        <strain evidence="16">HAZT.00-mixed</strain>
        <tissue evidence="16">Whole organism</tissue>
    </source>
</reference>
<evidence type="ECO:0000256" key="5">
    <source>
        <dbReference type="ARBA" id="ARBA00022692"/>
    </source>
</evidence>
<accession>A0A6A0H9C0</accession>
<keyword evidence="9 16" id="KW-0675">Receptor</keyword>
<dbReference type="PANTHER" id="PTHR42643">
    <property type="entry name" value="IONOTROPIC RECEPTOR 20A-RELATED"/>
    <property type="match status" value="1"/>
</dbReference>
<keyword evidence="3" id="KW-0813">Transport</keyword>
<dbReference type="GO" id="GO:0050906">
    <property type="term" value="P:detection of stimulus involved in sensory perception"/>
    <property type="evidence" value="ECO:0007669"/>
    <property type="project" value="UniProtKB-ARBA"/>
</dbReference>